<keyword evidence="1" id="KW-0812">Transmembrane</keyword>
<dbReference type="EMBL" id="NJHN03000051">
    <property type="protein sequence ID" value="KAH9420321.1"/>
    <property type="molecule type" value="Genomic_DNA"/>
</dbReference>
<accession>A0ABQ8JCJ4</accession>
<comment type="caution">
    <text evidence="2">The sequence shown here is derived from an EMBL/GenBank/DDBJ whole genome shotgun (WGS) entry which is preliminary data.</text>
</comment>
<reference evidence="2 3" key="1">
    <citation type="journal article" date="2018" name="J. Allergy Clin. Immunol.">
        <title>High-quality assembly of Dermatophagoides pteronyssinus genome and transcriptome reveals a wide range of novel allergens.</title>
        <authorList>
            <person name="Liu X.Y."/>
            <person name="Yang K.Y."/>
            <person name="Wang M.Q."/>
            <person name="Kwok J.S."/>
            <person name="Zeng X."/>
            <person name="Yang Z."/>
            <person name="Xiao X.J."/>
            <person name="Lau C.P."/>
            <person name="Li Y."/>
            <person name="Huang Z.M."/>
            <person name="Ba J.G."/>
            <person name="Yim A.K."/>
            <person name="Ouyang C.Y."/>
            <person name="Ngai S.M."/>
            <person name="Chan T.F."/>
            <person name="Leung E.L."/>
            <person name="Liu L."/>
            <person name="Liu Z.G."/>
            <person name="Tsui S.K."/>
        </authorList>
    </citation>
    <scope>NUCLEOTIDE SEQUENCE [LARGE SCALE GENOMIC DNA]</scope>
    <source>
        <strain evidence="2">Derp</strain>
    </source>
</reference>
<reference evidence="2 3" key="2">
    <citation type="journal article" date="2022" name="Mol. Biol. Evol.">
        <title>Comparative Genomics Reveals Insights into the Divergent Evolution of Astigmatic Mites and Household Pest Adaptations.</title>
        <authorList>
            <person name="Xiong Q."/>
            <person name="Wan A.T."/>
            <person name="Liu X."/>
            <person name="Fung C.S."/>
            <person name="Xiao X."/>
            <person name="Malainual N."/>
            <person name="Hou J."/>
            <person name="Wang L."/>
            <person name="Wang M."/>
            <person name="Yang K.Y."/>
            <person name="Cui Y."/>
            <person name="Leung E.L."/>
            <person name="Nong W."/>
            <person name="Shin S.K."/>
            <person name="Au S.W."/>
            <person name="Jeong K.Y."/>
            <person name="Chew F.T."/>
            <person name="Hui J.H."/>
            <person name="Leung T.F."/>
            <person name="Tungtrongchitr A."/>
            <person name="Zhong N."/>
            <person name="Liu Z."/>
            <person name="Tsui S.K."/>
        </authorList>
    </citation>
    <scope>NUCLEOTIDE SEQUENCE [LARGE SCALE GENOMIC DNA]</scope>
    <source>
        <strain evidence="2">Derp</strain>
    </source>
</reference>
<keyword evidence="1" id="KW-1133">Transmembrane helix</keyword>
<protein>
    <submittedName>
        <fullName evidence="2">Uncharacterized protein</fullName>
    </submittedName>
</protein>
<evidence type="ECO:0000256" key="1">
    <source>
        <dbReference type="SAM" id="Phobius"/>
    </source>
</evidence>
<gene>
    <name evidence="2" type="ORF">DERP_011238</name>
</gene>
<organism evidence="2 3">
    <name type="scientific">Dermatophagoides pteronyssinus</name>
    <name type="common">European house dust mite</name>
    <dbReference type="NCBI Taxonomy" id="6956"/>
    <lineage>
        <taxon>Eukaryota</taxon>
        <taxon>Metazoa</taxon>
        <taxon>Ecdysozoa</taxon>
        <taxon>Arthropoda</taxon>
        <taxon>Chelicerata</taxon>
        <taxon>Arachnida</taxon>
        <taxon>Acari</taxon>
        <taxon>Acariformes</taxon>
        <taxon>Sarcoptiformes</taxon>
        <taxon>Astigmata</taxon>
        <taxon>Psoroptidia</taxon>
        <taxon>Analgoidea</taxon>
        <taxon>Pyroglyphidae</taxon>
        <taxon>Dermatophagoidinae</taxon>
        <taxon>Dermatophagoides</taxon>
    </lineage>
</organism>
<sequence length="85" mass="10323">MKKLFKKLFFISFRPHILLKCLSGMFLFLHVILIYGLQLNEIIQIICEIDSRPNTDITFQWRFEKHTNLANFIVINKTKNQQRRR</sequence>
<feature type="transmembrane region" description="Helical" evidence="1">
    <location>
        <begin position="21"/>
        <end position="39"/>
    </location>
</feature>
<name>A0ABQ8JCJ4_DERPT</name>
<keyword evidence="3" id="KW-1185">Reference proteome</keyword>
<dbReference type="Proteomes" id="UP000887458">
    <property type="component" value="Unassembled WGS sequence"/>
</dbReference>
<evidence type="ECO:0000313" key="2">
    <source>
        <dbReference type="EMBL" id="KAH9420321.1"/>
    </source>
</evidence>
<keyword evidence="1" id="KW-0472">Membrane</keyword>
<evidence type="ECO:0000313" key="3">
    <source>
        <dbReference type="Proteomes" id="UP000887458"/>
    </source>
</evidence>
<proteinExistence type="predicted"/>